<reference evidence="2 3" key="1">
    <citation type="submission" date="2022-10" db="EMBL/GenBank/DDBJ databases">
        <title>Chitinophaga nivalis PC15 sp. nov., isolated from Pyeongchang county, South Korea.</title>
        <authorList>
            <person name="Trinh H.N."/>
        </authorList>
    </citation>
    <scope>NUCLEOTIDE SEQUENCE [LARGE SCALE GENOMIC DNA]</scope>
    <source>
        <strain evidence="2 3">PC14</strain>
    </source>
</reference>
<feature type="domain" description="Enoyl reductase (ER)" evidence="1">
    <location>
        <begin position="10"/>
        <end position="334"/>
    </location>
</feature>
<dbReference type="InterPro" id="IPR020843">
    <property type="entry name" value="ER"/>
</dbReference>
<dbReference type="Pfam" id="PF08240">
    <property type="entry name" value="ADH_N"/>
    <property type="match status" value="1"/>
</dbReference>
<evidence type="ECO:0000313" key="2">
    <source>
        <dbReference type="EMBL" id="MCW3485768.1"/>
    </source>
</evidence>
<evidence type="ECO:0000259" key="1">
    <source>
        <dbReference type="SMART" id="SM00829"/>
    </source>
</evidence>
<dbReference type="Pfam" id="PF00107">
    <property type="entry name" value="ADH_zinc_N"/>
    <property type="match status" value="1"/>
</dbReference>
<comment type="caution">
    <text evidence="2">The sequence shown here is derived from an EMBL/GenBank/DDBJ whole genome shotgun (WGS) entry which is preliminary data.</text>
</comment>
<dbReference type="InterPro" id="IPR013149">
    <property type="entry name" value="ADH-like_C"/>
</dbReference>
<dbReference type="EMBL" id="JAPDNS010000002">
    <property type="protein sequence ID" value="MCW3485768.1"/>
    <property type="molecule type" value="Genomic_DNA"/>
</dbReference>
<dbReference type="InterPro" id="IPR036291">
    <property type="entry name" value="NAD(P)-bd_dom_sf"/>
</dbReference>
<dbReference type="RefSeq" id="WP_264732531.1">
    <property type="nucleotide sequence ID" value="NZ_JAPDNR010000001.1"/>
</dbReference>
<dbReference type="CDD" id="cd08276">
    <property type="entry name" value="MDR7"/>
    <property type="match status" value="1"/>
</dbReference>
<dbReference type="SMART" id="SM00829">
    <property type="entry name" value="PKS_ER"/>
    <property type="match status" value="1"/>
</dbReference>
<dbReference type="SUPFAM" id="SSF51735">
    <property type="entry name" value="NAD(P)-binding Rossmann-fold domains"/>
    <property type="match status" value="1"/>
</dbReference>
<proteinExistence type="predicted"/>
<dbReference type="Proteomes" id="UP001207742">
    <property type="component" value="Unassembled WGS sequence"/>
</dbReference>
<gene>
    <name evidence="2" type="ORF">OL497_17820</name>
</gene>
<organism evidence="2 3">
    <name type="scientific">Chitinophaga nivalis</name>
    <dbReference type="NCBI Taxonomy" id="2991709"/>
    <lineage>
        <taxon>Bacteria</taxon>
        <taxon>Pseudomonadati</taxon>
        <taxon>Bacteroidota</taxon>
        <taxon>Chitinophagia</taxon>
        <taxon>Chitinophagales</taxon>
        <taxon>Chitinophagaceae</taxon>
        <taxon>Chitinophaga</taxon>
    </lineage>
</organism>
<dbReference type="Gene3D" id="3.40.50.720">
    <property type="entry name" value="NAD(P)-binding Rossmann-like Domain"/>
    <property type="match status" value="1"/>
</dbReference>
<name>A0ABT3IP99_9BACT</name>
<dbReference type="PANTHER" id="PTHR45033:SF2">
    <property type="entry name" value="ZINC-TYPE ALCOHOL DEHYDROGENASE-LIKE PROTEIN C1773.06C"/>
    <property type="match status" value="1"/>
</dbReference>
<dbReference type="InterPro" id="IPR052711">
    <property type="entry name" value="Zinc_ADH-like"/>
</dbReference>
<dbReference type="Gene3D" id="3.90.180.10">
    <property type="entry name" value="Medium-chain alcohol dehydrogenases, catalytic domain"/>
    <property type="match status" value="1"/>
</dbReference>
<accession>A0ABT3IP99</accession>
<dbReference type="SUPFAM" id="SSF50129">
    <property type="entry name" value="GroES-like"/>
    <property type="match status" value="1"/>
</dbReference>
<sequence length="336" mass="36107">MKAVRTAQTGIAHLAVTDLPKPVPQEHEVLIRIKAVSLNYLDIILANGDFGAALPMPYTPASDGAGIVEAVGTQVTTWQPGDRVAIHYVQRWISGNVNAYTNAVRVAWQTQGVLAEYVCIPAYGLVKIPAYLTYEEAATLPIAGLTAWEALINQAGLRIGQTVLTQGTGGVSIFALQLAKAAGARVIATTSSDQKAERLLQLGADHVINYHTYPEWPDEVKKLTAGEGVDITLDIAGTATIDRSIRSVKPHGFVGTAGFIGGSTITLDITRHLNLNFTRIQGFAVGNRESFEAMIKAMEVTQLHPVIDRVFALEEVQAAYQYVADGKHLGKVVITL</sequence>
<keyword evidence="3" id="KW-1185">Reference proteome</keyword>
<dbReference type="InterPro" id="IPR011032">
    <property type="entry name" value="GroES-like_sf"/>
</dbReference>
<evidence type="ECO:0000313" key="3">
    <source>
        <dbReference type="Proteomes" id="UP001207742"/>
    </source>
</evidence>
<dbReference type="PANTHER" id="PTHR45033">
    <property type="match status" value="1"/>
</dbReference>
<dbReference type="InterPro" id="IPR013154">
    <property type="entry name" value="ADH-like_N"/>
</dbReference>
<protein>
    <submittedName>
        <fullName evidence="2">NAD(P)-dependent alcohol dehydrogenase</fullName>
    </submittedName>
</protein>